<name>A0A0F9CMM1_9ZZZZ</name>
<sequence length="130" mass="15337">HISSTNLTSIPKNLNKIGNLQYLYLENNTISDMKELKQLKHLKELSFSKLKYHGITLKDLPDSLENFGVIFYRGELENEEYRKQLCSLFGKECFEDVVIEDIPKNLKFLWLKDSEFTVDDLKYIITENKQ</sequence>
<comment type="caution">
    <text evidence="1">The sequence shown here is derived from an EMBL/GenBank/DDBJ whole genome shotgun (WGS) entry which is preliminary data.</text>
</comment>
<dbReference type="Gene3D" id="3.80.10.10">
    <property type="entry name" value="Ribonuclease Inhibitor"/>
    <property type="match status" value="1"/>
</dbReference>
<gene>
    <name evidence="1" type="ORF">LCGC14_2303870</name>
</gene>
<evidence type="ECO:0000313" key="1">
    <source>
        <dbReference type="EMBL" id="KKL50598.1"/>
    </source>
</evidence>
<organism evidence="1">
    <name type="scientific">marine sediment metagenome</name>
    <dbReference type="NCBI Taxonomy" id="412755"/>
    <lineage>
        <taxon>unclassified sequences</taxon>
        <taxon>metagenomes</taxon>
        <taxon>ecological metagenomes</taxon>
    </lineage>
</organism>
<dbReference type="PROSITE" id="PS51450">
    <property type="entry name" value="LRR"/>
    <property type="match status" value="1"/>
</dbReference>
<reference evidence="1" key="1">
    <citation type="journal article" date="2015" name="Nature">
        <title>Complex archaea that bridge the gap between prokaryotes and eukaryotes.</title>
        <authorList>
            <person name="Spang A."/>
            <person name="Saw J.H."/>
            <person name="Jorgensen S.L."/>
            <person name="Zaremba-Niedzwiedzka K."/>
            <person name="Martijn J."/>
            <person name="Lind A.E."/>
            <person name="van Eijk R."/>
            <person name="Schleper C."/>
            <person name="Guy L."/>
            <person name="Ettema T.J."/>
        </authorList>
    </citation>
    <scope>NUCLEOTIDE SEQUENCE</scope>
</reference>
<dbReference type="InterPro" id="IPR001611">
    <property type="entry name" value="Leu-rich_rpt"/>
</dbReference>
<accession>A0A0F9CMM1</accession>
<dbReference type="AlphaFoldDB" id="A0A0F9CMM1"/>
<evidence type="ECO:0008006" key="2">
    <source>
        <dbReference type="Google" id="ProtNLM"/>
    </source>
</evidence>
<proteinExistence type="predicted"/>
<dbReference type="InterPro" id="IPR032675">
    <property type="entry name" value="LRR_dom_sf"/>
</dbReference>
<feature type="non-terminal residue" evidence="1">
    <location>
        <position position="1"/>
    </location>
</feature>
<protein>
    <recommendedName>
        <fullName evidence="2">Leucine-rich repeat domain-containing protein</fullName>
    </recommendedName>
</protein>
<dbReference type="SUPFAM" id="SSF52047">
    <property type="entry name" value="RNI-like"/>
    <property type="match status" value="1"/>
</dbReference>
<dbReference type="EMBL" id="LAZR01032541">
    <property type="protein sequence ID" value="KKL50598.1"/>
    <property type="molecule type" value="Genomic_DNA"/>
</dbReference>